<protein>
    <submittedName>
        <fullName evidence="2">Uncharacterized protein</fullName>
    </submittedName>
</protein>
<proteinExistence type="predicted"/>
<evidence type="ECO:0000313" key="2">
    <source>
        <dbReference type="EMBL" id="REJ29362.1"/>
    </source>
</evidence>
<dbReference type="EMBL" id="QEWE01000014">
    <property type="protein sequence ID" value="REJ29362.1"/>
    <property type="molecule type" value="Genomic_DNA"/>
</dbReference>
<sequence>MIRDVKKAEEKAFGTVERFASEKIDRVNEGLFKRENLPSEGFTSLKSALVFYIQVVFSLSFFLWQLPFPTGK</sequence>
<gene>
    <name evidence="2" type="ORF">C6P37_05270</name>
</gene>
<name>A0A3E0K5U3_9BACI</name>
<dbReference type="RefSeq" id="WP_276642973.1">
    <property type="nucleotide sequence ID" value="NZ_JBAIZG010000050.1"/>
</dbReference>
<evidence type="ECO:0000256" key="1">
    <source>
        <dbReference type="SAM" id="Phobius"/>
    </source>
</evidence>
<evidence type="ECO:0000313" key="3">
    <source>
        <dbReference type="Proteomes" id="UP000257014"/>
    </source>
</evidence>
<accession>A0A3E0K5U3</accession>
<keyword evidence="1" id="KW-1133">Transmembrane helix</keyword>
<keyword evidence="1" id="KW-0472">Membrane</keyword>
<organism evidence="2 3">
    <name type="scientific">Caldibacillus debilis</name>
    <dbReference type="NCBI Taxonomy" id="301148"/>
    <lineage>
        <taxon>Bacteria</taxon>
        <taxon>Bacillati</taxon>
        <taxon>Bacillota</taxon>
        <taxon>Bacilli</taxon>
        <taxon>Bacillales</taxon>
        <taxon>Bacillaceae</taxon>
        <taxon>Caldibacillus</taxon>
    </lineage>
</organism>
<keyword evidence="1" id="KW-0812">Transmembrane</keyword>
<reference evidence="2 3" key="1">
    <citation type="submission" date="2018-03" db="EMBL/GenBank/DDBJ databases">
        <authorList>
            <person name="Keele B.F."/>
        </authorList>
    </citation>
    <scope>NUCLEOTIDE SEQUENCE [LARGE SCALE GENOMIC DNA]</scope>
    <source>
        <strain evidence="2">ZCTH4_d</strain>
    </source>
</reference>
<dbReference type="AlphaFoldDB" id="A0A3E0K5U3"/>
<dbReference type="Proteomes" id="UP000257014">
    <property type="component" value="Unassembled WGS sequence"/>
</dbReference>
<feature type="transmembrane region" description="Helical" evidence="1">
    <location>
        <begin position="49"/>
        <end position="66"/>
    </location>
</feature>
<comment type="caution">
    <text evidence="2">The sequence shown here is derived from an EMBL/GenBank/DDBJ whole genome shotgun (WGS) entry which is preliminary data.</text>
</comment>